<accession>A0A0V1JMG8</accession>
<proteinExistence type="predicted"/>
<gene>
    <name evidence="1" type="ORF">T4B_9464</name>
    <name evidence="2" type="ORF">T4C_319</name>
</gene>
<dbReference type="Proteomes" id="UP000054805">
    <property type="component" value="Unassembled WGS sequence"/>
</dbReference>
<evidence type="ECO:0000313" key="2">
    <source>
        <dbReference type="EMBL" id="KRZ36164.1"/>
    </source>
</evidence>
<evidence type="ECO:0000313" key="4">
    <source>
        <dbReference type="Proteomes" id="UP000054826"/>
    </source>
</evidence>
<dbReference type="EMBL" id="JYDV01000077">
    <property type="protein sequence ID" value="KRZ36164.1"/>
    <property type="molecule type" value="Genomic_DNA"/>
</dbReference>
<name>A0A0V1JMG8_TRIPS</name>
<protein>
    <submittedName>
        <fullName evidence="2">Uncharacterized protein</fullName>
    </submittedName>
</protein>
<reference evidence="3 4" key="1">
    <citation type="submission" date="2015-01" db="EMBL/GenBank/DDBJ databases">
        <title>Evolution of Trichinella species and genotypes.</title>
        <authorList>
            <person name="Korhonen P.K."/>
            <person name="Edoardo P."/>
            <person name="Giuseppe L.R."/>
            <person name="Gasser R.B."/>
        </authorList>
    </citation>
    <scope>NUCLEOTIDE SEQUENCE [LARGE SCALE GENOMIC DNA]</scope>
    <source>
        <strain evidence="2">ISS176</strain>
        <strain evidence="1">ISS588</strain>
    </source>
</reference>
<keyword evidence="3" id="KW-1185">Reference proteome</keyword>
<sequence length="61" mass="6923">MTVPLDAEAMQYLISHIALMFKHDEHFSSNDSGDSLMALMCMVFSNENVVKYSIFPPANPW</sequence>
<dbReference type="AlphaFoldDB" id="A0A0V1JMG8"/>
<dbReference type="EMBL" id="JYDS01000127">
    <property type="protein sequence ID" value="KRZ24153.1"/>
    <property type="molecule type" value="Genomic_DNA"/>
</dbReference>
<evidence type="ECO:0000313" key="3">
    <source>
        <dbReference type="Proteomes" id="UP000054805"/>
    </source>
</evidence>
<evidence type="ECO:0000313" key="1">
    <source>
        <dbReference type="EMBL" id="KRZ24153.1"/>
    </source>
</evidence>
<comment type="caution">
    <text evidence="2">The sequence shown here is derived from an EMBL/GenBank/DDBJ whole genome shotgun (WGS) entry which is preliminary data.</text>
</comment>
<dbReference type="Proteomes" id="UP000054826">
    <property type="component" value="Unassembled WGS sequence"/>
</dbReference>
<organism evidence="2 4">
    <name type="scientific">Trichinella pseudospiralis</name>
    <name type="common">Parasitic roundworm</name>
    <dbReference type="NCBI Taxonomy" id="6337"/>
    <lineage>
        <taxon>Eukaryota</taxon>
        <taxon>Metazoa</taxon>
        <taxon>Ecdysozoa</taxon>
        <taxon>Nematoda</taxon>
        <taxon>Enoplea</taxon>
        <taxon>Dorylaimia</taxon>
        <taxon>Trichinellida</taxon>
        <taxon>Trichinellidae</taxon>
        <taxon>Trichinella</taxon>
    </lineage>
</organism>